<evidence type="ECO:0000256" key="2">
    <source>
        <dbReference type="ARBA" id="ARBA00022801"/>
    </source>
</evidence>
<reference evidence="5 6" key="1">
    <citation type="submission" date="2014-03" db="EMBL/GenBank/DDBJ databases">
        <title>Whole genome sequence of Novosphingobium resinovorum KF1.</title>
        <authorList>
            <person name="Gan H.M."/>
            <person name="Gan H.Y."/>
            <person name="Chew T.H."/>
            <person name="Savka M.A."/>
        </authorList>
    </citation>
    <scope>NUCLEOTIDE SEQUENCE [LARGE SCALE GENOMIC DNA]</scope>
    <source>
        <strain evidence="5 6">KF1</strain>
    </source>
</reference>
<dbReference type="PATRIC" id="fig|158500.4.peg.4656"/>
<dbReference type="Proteomes" id="UP000094626">
    <property type="component" value="Plasmid pSA1"/>
</dbReference>
<dbReference type="InterPro" id="IPR032466">
    <property type="entry name" value="Metal_Hydrolase"/>
</dbReference>
<accession>A0A031JNZ6</accession>
<evidence type="ECO:0000313" key="7">
    <source>
        <dbReference type="Proteomes" id="UP000094626"/>
    </source>
</evidence>
<dbReference type="Gene3D" id="2.30.40.10">
    <property type="entry name" value="Urease, subunit C, domain 1"/>
    <property type="match status" value="1"/>
</dbReference>
<sequence length="455" mass="48514">MQADTIITGATVITMDAERRVIRNGGIAFSGDCIVAVGKAADLAAIEAREVVDGSRFLLTPGFVNAHVHLTETLIRGFIPGDLPFDETLGRWVIPLYKDHAPAEQAVAAKLAIAAMLRTGTTTFLEAGTVIAFDEVMAAIAETGIRGRVGRWTEDRAWDPAANAEALTRNAFAALERDLEAYPQDGRRIAAWPNLIGHMTATDALWRCVTDLARRTGTGVSAHMSPVAGDSAWYLAQTGKRAVEHLSDLGVLGPHLNLVHMVHIDAREAELVAASGANVTHCPDAALRGGYGVTRRGLFPEMAAAGVNIALGTDGADNHDMMRVMALMASLFRDAREDRSLFPAHAALEMATLNGAKVLGLSDSIGALAVGMKADIVAHDIRRPEWVPLNNPVEQLVASADGRGVDSVWVDGVRVVADHRCTLIDEDALWTEGQAMAEAVLGRSGLPLVSEWPII</sequence>
<evidence type="ECO:0000313" key="6">
    <source>
        <dbReference type="Proteomes" id="UP000024329"/>
    </source>
</evidence>
<dbReference type="Proteomes" id="UP000024329">
    <property type="component" value="Unassembled WGS sequence"/>
</dbReference>
<dbReference type="InterPro" id="IPR006680">
    <property type="entry name" value="Amidohydro-rel"/>
</dbReference>
<name>A0A031JNZ6_9SPHN</name>
<evidence type="ECO:0000313" key="5">
    <source>
        <dbReference type="EMBL" id="EZP75714.1"/>
    </source>
</evidence>
<dbReference type="InterPro" id="IPR050287">
    <property type="entry name" value="MTA/SAH_deaminase"/>
</dbReference>
<feature type="domain" description="Amidohydrolase-related" evidence="3">
    <location>
        <begin position="59"/>
        <end position="415"/>
    </location>
</feature>
<evidence type="ECO:0000313" key="4">
    <source>
        <dbReference type="EMBL" id="AOR79586.1"/>
    </source>
</evidence>
<keyword evidence="2 5" id="KW-0378">Hydrolase</keyword>
<protein>
    <submittedName>
        <fullName evidence="5">Amidohydrolase</fullName>
    </submittedName>
</protein>
<evidence type="ECO:0000256" key="1">
    <source>
        <dbReference type="ARBA" id="ARBA00006745"/>
    </source>
</evidence>
<dbReference type="EMBL" id="JFYZ01000036">
    <property type="protein sequence ID" value="EZP75714.1"/>
    <property type="molecule type" value="Genomic_DNA"/>
</dbReference>
<geneLocation type="plasmid" evidence="4 7">
    <name>pSA1</name>
</geneLocation>
<dbReference type="EMBL" id="CP017076">
    <property type="protein sequence ID" value="AOR79586.1"/>
    <property type="molecule type" value="Genomic_DNA"/>
</dbReference>
<dbReference type="SUPFAM" id="SSF51556">
    <property type="entry name" value="Metallo-dependent hydrolases"/>
    <property type="match status" value="1"/>
</dbReference>
<proteinExistence type="inferred from homology"/>
<organism evidence="5 6">
    <name type="scientific">Novosphingobium resinovorum</name>
    <dbReference type="NCBI Taxonomy" id="158500"/>
    <lineage>
        <taxon>Bacteria</taxon>
        <taxon>Pseudomonadati</taxon>
        <taxon>Pseudomonadota</taxon>
        <taxon>Alphaproteobacteria</taxon>
        <taxon>Sphingomonadales</taxon>
        <taxon>Sphingomonadaceae</taxon>
        <taxon>Novosphingobium</taxon>
    </lineage>
</organism>
<reference evidence="4" key="2">
    <citation type="submission" date="2016-08" db="EMBL/GenBank/DDBJ databases">
        <authorList>
            <person name="Seilhamer J.J."/>
        </authorList>
    </citation>
    <scope>NUCLEOTIDE SEQUENCE [LARGE SCALE GENOMIC DNA]</scope>
    <source>
        <strain evidence="4">SA1</strain>
        <plasmid evidence="4">pSA1</plasmid>
    </source>
</reference>
<dbReference type="SUPFAM" id="SSF51338">
    <property type="entry name" value="Composite domain of metallo-dependent hydrolases"/>
    <property type="match status" value="1"/>
</dbReference>
<keyword evidence="4" id="KW-0614">Plasmid</keyword>
<dbReference type="Pfam" id="PF01979">
    <property type="entry name" value="Amidohydro_1"/>
    <property type="match status" value="1"/>
</dbReference>
<dbReference type="PANTHER" id="PTHR43794:SF11">
    <property type="entry name" value="AMIDOHYDROLASE-RELATED DOMAIN-CONTAINING PROTEIN"/>
    <property type="match status" value="1"/>
</dbReference>
<dbReference type="RefSeq" id="WP_008830368.1">
    <property type="nucleotide sequence ID" value="NZ_CP017076.1"/>
</dbReference>
<evidence type="ECO:0000259" key="3">
    <source>
        <dbReference type="Pfam" id="PF01979"/>
    </source>
</evidence>
<dbReference type="InterPro" id="IPR011059">
    <property type="entry name" value="Metal-dep_hydrolase_composite"/>
</dbReference>
<dbReference type="PANTHER" id="PTHR43794">
    <property type="entry name" value="AMINOHYDROLASE SSNA-RELATED"/>
    <property type="match status" value="1"/>
</dbReference>
<keyword evidence="7" id="KW-1185">Reference proteome</keyword>
<dbReference type="eggNOG" id="COG0402">
    <property type="taxonomic scope" value="Bacteria"/>
</dbReference>
<dbReference type="OrthoDB" id="9796020at2"/>
<dbReference type="GO" id="GO:0016810">
    <property type="term" value="F:hydrolase activity, acting on carbon-nitrogen (but not peptide) bonds"/>
    <property type="evidence" value="ECO:0007669"/>
    <property type="project" value="InterPro"/>
</dbReference>
<gene>
    <name evidence="4" type="ORF">BES08_22580</name>
    <name evidence="5" type="ORF">BV97_04579</name>
</gene>
<dbReference type="KEGG" id="nre:BES08_22580"/>
<dbReference type="Gene3D" id="3.20.20.140">
    <property type="entry name" value="Metal-dependent hydrolases"/>
    <property type="match status" value="1"/>
</dbReference>
<reference evidence="7" key="3">
    <citation type="journal article" date="2017" name="J. Biotechnol.">
        <title>Complete genome sequence of Novosphingobium resinovorum SA1, a versatile xenobiotic-degrading bacterium capable of utilizing sulfanilic acid.</title>
        <authorList>
            <person name="Hegedus B."/>
            <person name="Kos P.B."/>
            <person name="Balint B."/>
            <person name="Maroti G."/>
            <person name="Gan H.M."/>
            <person name="Perei K."/>
            <person name="Rakhely G."/>
        </authorList>
    </citation>
    <scope>NUCLEOTIDE SEQUENCE [LARGE SCALE GENOMIC DNA]</scope>
    <source>
        <strain evidence="7">SA1</strain>
    </source>
</reference>
<dbReference type="AlphaFoldDB" id="A0A031JNZ6"/>
<comment type="similarity">
    <text evidence="1">Belongs to the metallo-dependent hydrolases superfamily. ATZ/TRZ family.</text>
</comment>